<dbReference type="Proteomes" id="UP000839526">
    <property type="component" value="Unassembled WGS sequence"/>
</dbReference>
<dbReference type="AlphaFoldDB" id="A0A403T228"/>
<comment type="caution">
    <text evidence="1">The sequence shown here is derived from an EMBL/GenBank/DDBJ whole genome shotgun (WGS) entry which is preliminary data.</text>
</comment>
<protein>
    <submittedName>
        <fullName evidence="1">DUF2913 family protein</fullName>
    </submittedName>
</protein>
<proteinExistence type="predicted"/>
<accession>A0A403T228</accession>
<dbReference type="InterPro" id="IPR021316">
    <property type="entry name" value="DUF2913"/>
</dbReference>
<gene>
    <name evidence="1" type="ORF">D9O31_15150</name>
</gene>
<reference evidence="1" key="1">
    <citation type="submission" date="2018-10" db="EMBL/GenBank/DDBJ databases">
        <authorList>
            <consortium name="PulseNet: The National Subtyping Network for Foodborne Disease Surveillance"/>
            <person name="Tarr C.L."/>
            <person name="Trees E."/>
            <person name="Katz L.S."/>
            <person name="Carleton-Romer H.A."/>
            <person name="Stroika S."/>
            <person name="Kucerova Z."/>
            <person name="Roache K.F."/>
            <person name="Sabol A.L."/>
            <person name="Besser J."/>
            <person name="Gerner-Smidt P."/>
        </authorList>
    </citation>
    <scope>NUCLEOTIDE SEQUENCE [LARGE SCALE GENOMIC DNA]</scope>
    <source>
        <strain evidence="1">PNUSAS052121</strain>
    </source>
</reference>
<dbReference type="EMBL" id="RWAH01000013">
    <property type="protein sequence ID" value="MMS77853.1"/>
    <property type="molecule type" value="Genomic_DNA"/>
</dbReference>
<sequence>MKDRTEILGSFSWSALVAIKMARRDGRITSELSEHLFIMNWLATAKKRKIFPRTVSSEMDWLINDGRLKGHHSGLRIKLEYIYSTCQKDISGQADYFRFTRVMEILKNADWKGYLLTPAKWKILKREIFGDDENLIFMDESAVKISFDLNGRLIRALKMRVCGDIKMAAKIFEDNYLPVRTGCQGEGRYYFYLQPEPVTGTGAR</sequence>
<name>A0A403T228_SALER</name>
<dbReference type="Pfam" id="PF11140">
    <property type="entry name" value="DUF2913"/>
    <property type="match status" value="1"/>
</dbReference>
<evidence type="ECO:0000313" key="1">
    <source>
        <dbReference type="EMBL" id="MMS77853.1"/>
    </source>
</evidence>
<organism evidence="1">
    <name type="scientific">Salmonella enterica</name>
    <name type="common">Salmonella choleraesuis</name>
    <dbReference type="NCBI Taxonomy" id="28901"/>
    <lineage>
        <taxon>Bacteria</taxon>
        <taxon>Pseudomonadati</taxon>
        <taxon>Pseudomonadota</taxon>
        <taxon>Gammaproteobacteria</taxon>
        <taxon>Enterobacterales</taxon>
        <taxon>Enterobacteriaceae</taxon>
        <taxon>Salmonella</taxon>
    </lineage>
</organism>